<dbReference type="GO" id="GO:0050920">
    <property type="term" value="P:regulation of chemotaxis"/>
    <property type="evidence" value="ECO:0007669"/>
    <property type="project" value="InterPro"/>
</dbReference>
<protein>
    <submittedName>
        <fullName evidence="3">Putative chemotaxis protein</fullName>
    </submittedName>
</protein>
<dbReference type="STRING" id="1121448.DGI_2780"/>
<dbReference type="GO" id="GO:0009288">
    <property type="term" value="C:bacterial-type flagellum"/>
    <property type="evidence" value="ECO:0007669"/>
    <property type="project" value="InterPro"/>
</dbReference>
<dbReference type="eggNOG" id="COG3143">
    <property type="taxonomic scope" value="Bacteria"/>
</dbReference>
<dbReference type="EMBL" id="CP006585">
    <property type="protein sequence ID" value="AGW14510.1"/>
    <property type="molecule type" value="Genomic_DNA"/>
</dbReference>
<evidence type="ECO:0000256" key="2">
    <source>
        <dbReference type="SAM" id="MobiDB-lite"/>
    </source>
</evidence>
<dbReference type="SUPFAM" id="SSF75708">
    <property type="entry name" value="Chemotaxis phosphatase CheZ"/>
    <property type="match status" value="1"/>
</dbReference>
<dbReference type="RefSeq" id="WP_021761536.1">
    <property type="nucleotide sequence ID" value="NC_022444.1"/>
</dbReference>
<dbReference type="PATRIC" id="fig|1121448.10.peg.2744"/>
<feature type="coiled-coil region" evidence="1">
    <location>
        <begin position="87"/>
        <end position="142"/>
    </location>
</feature>
<dbReference type="Proteomes" id="UP000016587">
    <property type="component" value="Chromosome"/>
</dbReference>
<dbReference type="Pfam" id="PF04344">
    <property type="entry name" value="CheZ"/>
    <property type="match status" value="1"/>
</dbReference>
<sequence>MTHAEQHAQQDMLQLAMDSLTRQVVEGLTKNLSVALEQELTRSLSQSLVESEFYRRLSRDMRSGLQEIYQEISRATRPESHTEGEPVQQAEQLFMEASRQLDDILQTTEQATEEIMDVVEKHMALQEEAKAMLAKLRKTRKANDDILKLIEINNELGDNLIKIMTSLSFQDLTGQRIKRIISALKRIEATTFDLYVSTGLSIKAREEAPSKDLETIAQESKAKTTQLKGPQLDASQNDVDDLLKQLGL</sequence>
<gene>
    <name evidence="3" type="ORF">DGI_2780</name>
</gene>
<dbReference type="InterPro" id="IPR007439">
    <property type="entry name" value="Chemotax_Pase_CheZ"/>
</dbReference>
<name>T2GD51_MEGG1</name>
<reference evidence="4" key="2">
    <citation type="submission" date="2013-07" db="EMBL/GenBank/DDBJ databases">
        <authorList>
            <person name="Morais-Silva F.O."/>
            <person name="Rezende A.M."/>
            <person name="Pimentel C."/>
            <person name="Resende D.M."/>
            <person name="Santos C.I."/>
            <person name="Clemente C."/>
            <person name="de Oliveira L.M."/>
            <person name="da Silva S.M."/>
            <person name="Costa D.A."/>
            <person name="Varela-Raposo A."/>
            <person name="Horacio E.C.A."/>
            <person name="Matos M."/>
            <person name="Flores O."/>
            <person name="Ruiz J.C."/>
            <person name="Rodrigues-Pousada C."/>
        </authorList>
    </citation>
    <scope>NUCLEOTIDE SEQUENCE [LARGE SCALE GENOMIC DNA]</scope>
    <source>
        <strain evidence="4">ATCC 19364 / DSM 1382 / NCIMB 9332 / VKM B-1759</strain>
    </source>
</reference>
<dbReference type="HOGENOM" id="CLU_1145735_0_0_7"/>
<dbReference type="AlphaFoldDB" id="T2GD51"/>
<organism evidence="3 4">
    <name type="scientific">Megalodesulfovibrio gigas (strain ATCC 19364 / DSM 1382 / NCIMB 9332 / VKM B-1759)</name>
    <name type="common">Desulfovibrio gigas</name>
    <dbReference type="NCBI Taxonomy" id="1121448"/>
    <lineage>
        <taxon>Bacteria</taxon>
        <taxon>Pseudomonadati</taxon>
        <taxon>Thermodesulfobacteriota</taxon>
        <taxon>Desulfovibrionia</taxon>
        <taxon>Desulfovibrionales</taxon>
        <taxon>Desulfovibrionaceae</taxon>
        <taxon>Megalodesulfovibrio</taxon>
    </lineage>
</organism>
<evidence type="ECO:0000256" key="1">
    <source>
        <dbReference type="SAM" id="Coils"/>
    </source>
</evidence>
<proteinExistence type="predicted"/>
<keyword evidence="4" id="KW-1185">Reference proteome</keyword>
<reference evidence="3 4" key="1">
    <citation type="journal article" date="2013" name="J. Bacteriol.">
        <title>Roles of HynAB and Ech, the only two hydrogenases found in the model sulfate reducer Desulfovibrio gigas.</title>
        <authorList>
            <person name="Morais-Silva F.O."/>
            <person name="Santos C.I."/>
            <person name="Rodrigues R."/>
            <person name="Pereira I.A."/>
            <person name="Rodrigues-Pousada C."/>
        </authorList>
    </citation>
    <scope>NUCLEOTIDE SEQUENCE [LARGE SCALE GENOMIC DNA]</scope>
    <source>
        <strain evidence="4">ATCC 19364 / DSM 1382 / NCIMB 9332 / VKM B-1759</strain>
    </source>
</reference>
<feature type="compositionally biased region" description="Polar residues" evidence="2">
    <location>
        <begin position="223"/>
        <end position="234"/>
    </location>
</feature>
<keyword evidence="1" id="KW-0175">Coiled coil</keyword>
<evidence type="ECO:0000313" key="3">
    <source>
        <dbReference type="EMBL" id="AGW14510.1"/>
    </source>
</evidence>
<evidence type="ECO:0000313" key="4">
    <source>
        <dbReference type="Proteomes" id="UP000016587"/>
    </source>
</evidence>
<dbReference type="GO" id="GO:0003824">
    <property type="term" value="F:catalytic activity"/>
    <property type="evidence" value="ECO:0007669"/>
    <property type="project" value="InterPro"/>
</dbReference>
<dbReference type="Gene3D" id="1.10.287.500">
    <property type="entry name" value="Helix hairpin bin"/>
    <property type="match status" value="1"/>
</dbReference>
<dbReference type="OrthoDB" id="5455460at2"/>
<dbReference type="KEGG" id="dgg:DGI_2780"/>
<accession>T2GD51</accession>
<feature type="region of interest" description="Disordered" evidence="2">
    <location>
        <begin position="211"/>
        <end position="234"/>
    </location>
</feature>